<dbReference type="OrthoDB" id="24090at2"/>
<evidence type="ECO:0008006" key="3">
    <source>
        <dbReference type="Google" id="ProtNLM"/>
    </source>
</evidence>
<gene>
    <name evidence="1" type="ordered locus">Ocepr_1729</name>
</gene>
<dbReference type="HOGENOM" id="CLU_479751_0_0_0"/>
<dbReference type="STRING" id="670487.Ocepr_1729"/>
<dbReference type="Proteomes" id="UP000008722">
    <property type="component" value="Chromosome"/>
</dbReference>
<dbReference type="EMBL" id="CP002361">
    <property type="protein sequence ID" value="ADR37182.1"/>
    <property type="molecule type" value="Genomic_DNA"/>
</dbReference>
<keyword evidence="2" id="KW-1185">Reference proteome</keyword>
<dbReference type="Gene3D" id="1.10.10.10">
    <property type="entry name" value="Winged helix-like DNA-binding domain superfamily/Winged helix DNA-binding domain"/>
    <property type="match status" value="1"/>
</dbReference>
<dbReference type="eggNOG" id="COG2909">
    <property type="taxonomic scope" value="Bacteria"/>
</dbReference>
<dbReference type="KEGG" id="opr:Ocepr_1729"/>
<sequence length="596" mass="66762" precursor="true">MAQIQSAIAQLTLFGAAGLYVGGKRVPLRNKSLAILYYLAIEGPISRAAMAELLWEHASARQNLRVELHELRHTLRKLGIVAFEDRRDPLVLPPGIVLDTTPRTGQILEGLERVSDSFREWLAGLRGRTTQVDEQPAEQIHAQASELAREIDPPFLLIVKGSPLAGFKTFALQLAREMGLPFIEGVEGGATAVRYLPLPQTEAQVKKVLKDDKSVWILPTAPFGEDHSTLLELRAQWPADRARFVTLQPLSWPAVVEGPLQDLPFERAAEIYLRSGGDAAHLKHLLELYRSGQEELPLPQQVRAAYQRESRFLSYPARLALERLSVHPGTLSDGLIEALEAHEHLDELERRGWLAYDDEWYFASEPARRVLYQALQPGRRAEYHRAAARYFAAKGDLIARYHHELAADPERRSIEPPESLSPWARAVWGLEKGEDGGGAPRVEGLEPLEEIFSEPPEMRGDGWGVYDKRFYFVRNGPPYRDNELVFPGADEPVLIRLKGRGFVENVLGIGLDGERMPLVLQVGRRPLVIFAPVNREVPLSGVTLLPVRRFEVWAVVPRGQKLRFTSAAERAVVEFSLDVYRVRGAPEEAGLARVSA</sequence>
<dbReference type="eggNOG" id="COG3629">
    <property type="taxonomic scope" value="Bacteria"/>
</dbReference>
<dbReference type="InterPro" id="IPR036388">
    <property type="entry name" value="WH-like_DNA-bd_sf"/>
</dbReference>
<dbReference type="AlphaFoldDB" id="E4U9L8"/>
<reference evidence="2" key="1">
    <citation type="submission" date="2010-11" db="EMBL/GenBank/DDBJ databases">
        <title>The complete sequence of chromosome of Oceanithermus profundus DSM 14977.</title>
        <authorList>
            <consortium name="US DOE Joint Genome Institute (JGI-PGF)"/>
            <person name="Lucas S."/>
            <person name="Copeland A."/>
            <person name="Lapidus A."/>
            <person name="Bruce D."/>
            <person name="Goodwin L."/>
            <person name="Pitluck S."/>
            <person name="Kyrpides N."/>
            <person name="Mavromatis K."/>
            <person name="Pagani I."/>
            <person name="Ivanova N."/>
            <person name="Zhang X."/>
            <person name="Brettin T."/>
            <person name="Detter J.C."/>
            <person name="Tapia R."/>
            <person name="Han C."/>
            <person name="Land M."/>
            <person name="Hauser L."/>
            <person name="Markowitz V."/>
            <person name="Cheng J.-F."/>
            <person name="Hugenholtz P."/>
            <person name="Woyke T."/>
            <person name="Wu D."/>
            <person name="Tindall B."/>
            <person name="Faehnrich R."/>
            <person name="Brambilla E."/>
            <person name="Klenk H.-P."/>
            <person name="Eisen J.A."/>
        </authorList>
    </citation>
    <scope>NUCLEOTIDE SEQUENCE [LARGE SCALE GENOMIC DNA]</scope>
    <source>
        <strain evidence="2">DSM 14977 / NBRC 100410 / VKM B-2274 / 506</strain>
    </source>
</reference>
<evidence type="ECO:0000313" key="2">
    <source>
        <dbReference type="Proteomes" id="UP000008722"/>
    </source>
</evidence>
<protein>
    <recommendedName>
        <fullName evidence="3">Transcriptional regulator</fullName>
    </recommendedName>
</protein>
<reference evidence="1 2" key="2">
    <citation type="journal article" date="2011" name="Stand. Genomic Sci.">
        <title>Complete genome sequence of Oceanithermus profundus type strain (506).</title>
        <authorList>
            <person name="Pati A."/>
            <person name="Zhang X."/>
            <person name="Lapidus A."/>
            <person name="Nolan M."/>
            <person name="Lucas S."/>
            <person name="Del Rio T.G."/>
            <person name="Tice H."/>
            <person name="Cheng J.F."/>
            <person name="Tapia R."/>
            <person name="Han C."/>
            <person name="Goodwin L."/>
            <person name="Pitluck S."/>
            <person name="Liolios K."/>
            <person name="Pagani I."/>
            <person name="Ivanova N."/>
            <person name="Mavromatis K."/>
            <person name="Chen A."/>
            <person name="Palaniappan K."/>
            <person name="Hauser L."/>
            <person name="Jeffries C.D."/>
            <person name="Brambilla E.M."/>
            <person name="Rohl A."/>
            <person name="Mwirichia R."/>
            <person name="Rohde M."/>
            <person name="Tindall B.J."/>
            <person name="Sikorski J."/>
            <person name="Wirth R."/>
            <person name="Goker M."/>
            <person name="Woyke T."/>
            <person name="Detter J.C."/>
            <person name="Bristow J."/>
            <person name="Eisen J.A."/>
            <person name="Markowitz V."/>
            <person name="Hugenholtz P."/>
            <person name="Kyrpides N.C."/>
            <person name="Klenk H.P."/>
            <person name="Land M."/>
        </authorList>
    </citation>
    <scope>NUCLEOTIDE SEQUENCE [LARGE SCALE GENOMIC DNA]</scope>
    <source>
        <strain evidence="2">DSM 14977 / NBRC 100410 / VKM B-2274 / 506</strain>
    </source>
</reference>
<proteinExistence type="predicted"/>
<organism evidence="1 2">
    <name type="scientific">Oceanithermus profundus (strain DSM 14977 / NBRC 100410 / VKM B-2274 / 506)</name>
    <dbReference type="NCBI Taxonomy" id="670487"/>
    <lineage>
        <taxon>Bacteria</taxon>
        <taxon>Thermotogati</taxon>
        <taxon>Deinococcota</taxon>
        <taxon>Deinococci</taxon>
        <taxon>Thermales</taxon>
        <taxon>Thermaceae</taxon>
        <taxon>Oceanithermus</taxon>
    </lineage>
</organism>
<evidence type="ECO:0000313" key="1">
    <source>
        <dbReference type="EMBL" id="ADR37182.1"/>
    </source>
</evidence>
<name>E4U9L8_OCEP5</name>
<dbReference type="RefSeq" id="WP_013458352.1">
    <property type="nucleotide sequence ID" value="NC_014761.1"/>
</dbReference>
<accession>E4U9L8</accession>